<protein>
    <submittedName>
        <fullName evidence="1">Uncharacterized protein</fullName>
    </submittedName>
</protein>
<accession>A0A5P9Z0B5</accession>
<dbReference type="OrthoDB" id="4954175at2"/>
<organism evidence="1 2">
    <name type="scientific">Nonomuraea phyllanthi</name>
    <dbReference type="NCBI Taxonomy" id="2219224"/>
    <lineage>
        <taxon>Bacteria</taxon>
        <taxon>Bacillati</taxon>
        <taxon>Actinomycetota</taxon>
        <taxon>Actinomycetes</taxon>
        <taxon>Streptosporangiales</taxon>
        <taxon>Streptosporangiaceae</taxon>
        <taxon>Nonomuraea</taxon>
    </lineage>
</organism>
<evidence type="ECO:0000313" key="2">
    <source>
        <dbReference type="Proteomes" id="UP000312512"/>
    </source>
</evidence>
<dbReference type="AlphaFoldDB" id="A0A5C4WHE5"/>
<comment type="caution">
    <text evidence="1">The sequence shown here is derived from an EMBL/GenBank/DDBJ whole genome shotgun (WGS) entry which is preliminary data.</text>
</comment>
<keyword evidence="2" id="KW-1185">Reference proteome</keyword>
<proteinExistence type="predicted"/>
<gene>
    <name evidence="1" type="ORF">FH608_020760</name>
</gene>
<dbReference type="Proteomes" id="UP000312512">
    <property type="component" value="Unassembled WGS sequence"/>
</dbReference>
<accession>A0A5C4WHE5</accession>
<name>A0A5C4WHE5_9ACTN</name>
<evidence type="ECO:0000313" key="1">
    <source>
        <dbReference type="EMBL" id="KAB8193649.1"/>
    </source>
</evidence>
<dbReference type="EMBL" id="VDLX02000007">
    <property type="protein sequence ID" value="KAB8193649.1"/>
    <property type="molecule type" value="Genomic_DNA"/>
</dbReference>
<dbReference type="RefSeq" id="WP_139632201.1">
    <property type="nucleotide sequence ID" value="NZ_CP045572.1"/>
</dbReference>
<sequence>MSDIQWTPVIGLAFGIILGVVASFGGWGPFLIVLVLGVAGFLIGRIAESGEVNLSGLSMRRK</sequence>
<reference evidence="1 2" key="1">
    <citation type="submission" date="2019-10" db="EMBL/GenBank/DDBJ databases">
        <title>Nonomuraea sp. nov., isolated from Phyllanthus amarus.</title>
        <authorList>
            <person name="Klykleung N."/>
            <person name="Tanasupawat S."/>
        </authorList>
    </citation>
    <scope>NUCLEOTIDE SEQUENCE [LARGE SCALE GENOMIC DNA]</scope>
    <source>
        <strain evidence="1 2">PA1-10</strain>
    </source>
</reference>